<dbReference type="EMBL" id="CP001074">
    <property type="protein sequence ID" value="ACE89120.1"/>
    <property type="molecule type" value="Genomic_DNA"/>
</dbReference>
<sequence length="188" mass="21276">MRSGRPSPMAPQNHRRMARRFAFGAETIRKSGGNGQSACLNIIDRTQCLASVPELSSQPNIMWFSGVRAMKMAMIIGLAVLTAATGIVPVEAQQTRREYRRMNWSESLPEAVRTYHDRRFTIVSYRMADFSETGAHPTQGSEEHVKAIRDAIRANKWLTAQLKTKKLTANDIEWVSRARNGNMTFYTK</sequence>
<evidence type="ECO:0000313" key="3">
    <source>
        <dbReference type="Proteomes" id="UP000008817"/>
    </source>
</evidence>
<name>B3PWQ2_RHIE6</name>
<accession>B3PWQ2</accession>
<proteinExistence type="predicted"/>
<keyword evidence="1" id="KW-1133">Transmembrane helix</keyword>
<gene>
    <name evidence="2" type="ordered locus">RHECIAT_CH0000124</name>
</gene>
<dbReference type="HOGENOM" id="CLU_1440006_0_0_5"/>
<keyword evidence="1" id="KW-0812">Transmembrane</keyword>
<dbReference type="AlphaFoldDB" id="B3PWQ2"/>
<dbReference type="KEGG" id="rec:RHECIAT_CH0000124"/>
<evidence type="ECO:0000256" key="1">
    <source>
        <dbReference type="SAM" id="Phobius"/>
    </source>
</evidence>
<protein>
    <submittedName>
        <fullName evidence="2">Uncharacterized protein</fullName>
    </submittedName>
</protein>
<organism evidence="2 3">
    <name type="scientific">Rhizobium etli (strain CIAT 652)</name>
    <dbReference type="NCBI Taxonomy" id="491916"/>
    <lineage>
        <taxon>Bacteria</taxon>
        <taxon>Pseudomonadati</taxon>
        <taxon>Pseudomonadota</taxon>
        <taxon>Alphaproteobacteria</taxon>
        <taxon>Hyphomicrobiales</taxon>
        <taxon>Rhizobiaceae</taxon>
        <taxon>Rhizobium/Agrobacterium group</taxon>
        <taxon>Rhizobium</taxon>
    </lineage>
</organism>
<reference evidence="2 3" key="1">
    <citation type="submission" date="2008-04" db="EMBL/GenBank/DDBJ databases">
        <title>Genome diversity and DNA divergence of Rhizobium etli.</title>
        <authorList>
            <person name="Gonzalez V."/>
            <person name="Acosta J.L."/>
            <person name="Santamaria R.I."/>
            <person name="Bustos P."/>
            <person name="Hernandez-Gonzalez I.L."/>
            <person name="Fernandez J.L."/>
            <person name="Diaz R."/>
            <person name="Flores M."/>
            <person name="Mora J."/>
            <person name="Palacios R."/>
            <person name="Davila G."/>
        </authorList>
    </citation>
    <scope>NUCLEOTIDE SEQUENCE [LARGE SCALE GENOMIC DNA]</scope>
    <source>
        <strain evidence="2 3">CIAT 652</strain>
    </source>
</reference>
<feature type="transmembrane region" description="Helical" evidence="1">
    <location>
        <begin position="72"/>
        <end position="92"/>
    </location>
</feature>
<dbReference type="eggNOG" id="ENOG5031961">
    <property type="taxonomic scope" value="Bacteria"/>
</dbReference>
<evidence type="ECO:0000313" key="2">
    <source>
        <dbReference type="EMBL" id="ACE89120.1"/>
    </source>
</evidence>
<dbReference type="Proteomes" id="UP000008817">
    <property type="component" value="Chromosome"/>
</dbReference>
<keyword evidence="1" id="KW-0472">Membrane</keyword>